<protein>
    <submittedName>
        <fullName evidence="2">Uncharacterized protein</fullName>
    </submittedName>
</protein>
<organism evidence="2">
    <name type="scientific">Eutreptiella gymnastica</name>
    <dbReference type="NCBI Taxonomy" id="73025"/>
    <lineage>
        <taxon>Eukaryota</taxon>
        <taxon>Discoba</taxon>
        <taxon>Euglenozoa</taxon>
        <taxon>Euglenida</taxon>
        <taxon>Spirocuta</taxon>
        <taxon>Euglenophyceae</taxon>
        <taxon>Eutreptiales</taxon>
        <taxon>Eutreptiaceae</taxon>
        <taxon>Eutreptiella</taxon>
    </lineage>
</organism>
<name>A0A7S1JBL1_9EUGL</name>
<accession>A0A7S1JBL1</accession>
<reference evidence="2" key="1">
    <citation type="submission" date="2021-01" db="EMBL/GenBank/DDBJ databases">
        <authorList>
            <person name="Corre E."/>
            <person name="Pelletier E."/>
            <person name="Niang G."/>
            <person name="Scheremetjew M."/>
            <person name="Finn R."/>
            <person name="Kale V."/>
            <person name="Holt S."/>
            <person name="Cochrane G."/>
            <person name="Meng A."/>
            <person name="Brown T."/>
            <person name="Cohen L."/>
        </authorList>
    </citation>
    <scope>NUCLEOTIDE SEQUENCE</scope>
    <source>
        <strain evidence="2">NIES-381</strain>
    </source>
</reference>
<sequence length="144" mass="15831">MFSGQNSEAEAHARPTRLASHPTAEGVRCTPSGQLRPPYAPLVAGWDHVMEAAPRLAPTPPRHWFHCLRCDGLLSQRLSLGPHLSRQQKARQATLALWKNIVQASGTSDPHKGEEPPSKAKSRFTIIIGNKRGDHDQTCIAHQP</sequence>
<feature type="region of interest" description="Disordered" evidence="1">
    <location>
        <begin position="1"/>
        <end position="34"/>
    </location>
</feature>
<evidence type="ECO:0000313" key="2">
    <source>
        <dbReference type="EMBL" id="CAD9038432.1"/>
    </source>
</evidence>
<evidence type="ECO:0000256" key="1">
    <source>
        <dbReference type="SAM" id="MobiDB-lite"/>
    </source>
</evidence>
<dbReference type="EMBL" id="HBGA01133828">
    <property type="protein sequence ID" value="CAD9038432.1"/>
    <property type="molecule type" value="Transcribed_RNA"/>
</dbReference>
<dbReference type="AlphaFoldDB" id="A0A7S1JBL1"/>
<proteinExistence type="predicted"/>
<gene>
    <name evidence="2" type="ORF">EGYM00392_LOCUS49594</name>
</gene>